<feature type="domain" description="Asparaginase/glutaminase C-terminal" evidence="8">
    <location>
        <begin position="208"/>
        <end position="321"/>
    </location>
</feature>
<dbReference type="SFLD" id="SFLDS00057">
    <property type="entry name" value="Glutaminase/Asparaginase"/>
    <property type="match status" value="1"/>
</dbReference>
<keyword evidence="10" id="KW-1185">Reference proteome</keyword>
<gene>
    <name evidence="9" type="primary">ansA</name>
    <name evidence="9" type="ORF">ACFO4R_02350</name>
</gene>
<dbReference type="InterPro" id="IPR006033">
    <property type="entry name" value="AsnA_fam"/>
</dbReference>
<dbReference type="InterPro" id="IPR006034">
    <property type="entry name" value="Asparaginase/glutaminase-like"/>
</dbReference>
<dbReference type="CDD" id="cd08963">
    <property type="entry name" value="L-asparaginase_I"/>
    <property type="match status" value="1"/>
</dbReference>
<dbReference type="PANTHER" id="PTHR11707:SF28">
    <property type="entry name" value="60 KDA LYSOPHOSPHOLIPASE"/>
    <property type="match status" value="1"/>
</dbReference>
<keyword evidence="3" id="KW-0378">Hydrolase</keyword>
<name>A0ABV9QJC0_9FIRM</name>
<feature type="active site" evidence="6">
    <location>
        <position position="89"/>
    </location>
</feature>
<evidence type="ECO:0000313" key="9">
    <source>
        <dbReference type="EMBL" id="MFC4803913.1"/>
    </source>
</evidence>
<dbReference type="Gene3D" id="3.40.50.1170">
    <property type="entry name" value="L-asparaginase, N-terminal domain"/>
    <property type="match status" value="1"/>
</dbReference>
<accession>A0ABV9QJC0</accession>
<evidence type="ECO:0000259" key="7">
    <source>
        <dbReference type="Pfam" id="PF00710"/>
    </source>
</evidence>
<dbReference type="InterPro" id="IPR027474">
    <property type="entry name" value="L-asparaginase_N"/>
</dbReference>
<dbReference type="Gene3D" id="3.40.50.40">
    <property type="match status" value="1"/>
</dbReference>
<dbReference type="InterPro" id="IPR036152">
    <property type="entry name" value="Asp/glu_Ase-like_sf"/>
</dbReference>
<dbReference type="EC" id="3.5.1.1" evidence="2"/>
<sequence>MNKVCMIYTGGTIGMKKEEQGYVPKKGFLAEQLSLMPELNYPEVPKFDLIEYDPLLDSSNIRYEHWMRIAEDVHRLYDDYTGFVILHGTDTMAYTASALSFMLRDLCKPIVLTGSQIPFGVIRTDARDNIISSLMIAGEARVPEVCVFFGNKLFRGNRSMKMSSDEKGAFESPNYPELAESGVQIRYFDKNIAPPGRELIYTPVGEQKIAVLKIIPGISYEIFNAIIDNGLDALVIEGFGAGNIPNLNGELVTLLSKVEDTQTPIIICTQCIRGSTLLGEYETSAQLKSINAICAFDMTTEATIAKLYYLLSKGYRGEKLKLRMETNLAGELTR</sequence>
<evidence type="ECO:0000313" key="10">
    <source>
        <dbReference type="Proteomes" id="UP001595916"/>
    </source>
</evidence>
<comment type="caution">
    <text evidence="9">The sequence shown here is derived from an EMBL/GenBank/DDBJ whole genome shotgun (WGS) entry which is preliminary data.</text>
</comment>
<dbReference type="Pfam" id="PF00710">
    <property type="entry name" value="Asparaginase"/>
    <property type="match status" value="1"/>
</dbReference>
<dbReference type="EMBL" id="JBHSHL010000007">
    <property type="protein sequence ID" value="MFC4803913.1"/>
    <property type="molecule type" value="Genomic_DNA"/>
</dbReference>
<dbReference type="PRINTS" id="PR00139">
    <property type="entry name" value="ASNGLNASE"/>
</dbReference>
<protein>
    <recommendedName>
        <fullName evidence="2">asparaginase</fullName>
        <ecNumber evidence="2">3.5.1.1</ecNumber>
    </recommendedName>
</protein>
<evidence type="ECO:0000259" key="8">
    <source>
        <dbReference type="Pfam" id="PF17763"/>
    </source>
</evidence>
<dbReference type="InterPro" id="IPR040919">
    <property type="entry name" value="Asparaginase_C"/>
</dbReference>
<dbReference type="PIRSF" id="PIRSF001220">
    <property type="entry name" value="L-ASNase_gatD"/>
    <property type="match status" value="1"/>
</dbReference>
<evidence type="ECO:0000256" key="2">
    <source>
        <dbReference type="ARBA" id="ARBA00012920"/>
    </source>
</evidence>
<evidence type="ECO:0000256" key="3">
    <source>
        <dbReference type="ARBA" id="ARBA00022801"/>
    </source>
</evidence>
<comment type="similarity">
    <text evidence="1">Belongs to the asparaginase 1 family.</text>
</comment>
<dbReference type="PIRSF" id="PIRSF500176">
    <property type="entry name" value="L_ASNase"/>
    <property type="match status" value="1"/>
</dbReference>
<dbReference type="InterPro" id="IPR041725">
    <property type="entry name" value="L-asparaginase_I"/>
</dbReference>
<dbReference type="PROSITE" id="PS00144">
    <property type="entry name" value="ASN_GLN_ASE_1"/>
    <property type="match status" value="1"/>
</dbReference>
<dbReference type="InterPro" id="IPR037152">
    <property type="entry name" value="L-asparaginase_N_sf"/>
</dbReference>
<dbReference type="InterPro" id="IPR020827">
    <property type="entry name" value="Asparaginase/glutaminase_AS1"/>
</dbReference>
<evidence type="ECO:0000256" key="6">
    <source>
        <dbReference type="PROSITE-ProRule" id="PRU10100"/>
    </source>
</evidence>
<evidence type="ECO:0000256" key="4">
    <source>
        <dbReference type="ARBA" id="ARBA00049366"/>
    </source>
</evidence>
<dbReference type="InterPro" id="IPR027473">
    <property type="entry name" value="L-asparaginase_C"/>
</dbReference>
<evidence type="ECO:0000256" key="5">
    <source>
        <dbReference type="PROSITE-ProRule" id="PRU10099"/>
    </source>
</evidence>
<proteinExistence type="inferred from homology"/>
<dbReference type="InterPro" id="IPR027475">
    <property type="entry name" value="Asparaginase/glutaminase_AS2"/>
</dbReference>
<dbReference type="Proteomes" id="UP001595916">
    <property type="component" value="Unassembled WGS sequence"/>
</dbReference>
<feature type="active site" evidence="5">
    <location>
        <position position="12"/>
    </location>
</feature>
<dbReference type="SUPFAM" id="SSF53774">
    <property type="entry name" value="Glutaminase/Asparaginase"/>
    <property type="match status" value="1"/>
</dbReference>
<organism evidence="9 10">
    <name type="scientific">Filifactor villosus</name>
    <dbReference type="NCBI Taxonomy" id="29374"/>
    <lineage>
        <taxon>Bacteria</taxon>
        <taxon>Bacillati</taxon>
        <taxon>Bacillota</taxon>
        <taxon>Clostridia</taxon>
        <taxon>Peptostreptococcales</taxon>
        <taxon>Filifactoraceae</taxon>
        <taxon>Filifactor</taxon>
    </lineage>
</organism>
<dbReference type="PROSITE" id="PS00917">
    <property type="entry name" value="ASN_GLN_ASE_2"/>
    <property type="match status" value="1"/>
</dbReference>
<dbReference type="Pfam" id="PF17763">
    <property type="entry name" value="Asparaginase_C"/>
    <property type="match status" value="1"/>
</dbReference>
<dbReference type="PANTHER" id="PTHR11707">
    <property type="entry name" value="L-ASPARAGINASE"/>
    <property type="match status" value="1"/>
</dbReference>
<dbReference type="NCBIfam" id="NF006998">
    <property type="entry name" value="PRK09461.1"/>
    <property type="match status" value="1"/>
</dbReference>
<comment type="catalytic activity">
    <reaction evidence="4">
        <text>L-asparagine + H2O = L-aspartate + NH4(+)</text>
        <dbReference type="Rhea" id="RHEA:21016"/>
        <dbReference type="ChEBI" id="CHEBI:15377"/>
        <dbReference type="ChEBI" id="CHEBI:28938"/>
        <dbReference type="ChEBI" id="CHEBI:29991"/>
        <dbReference type="ChEBI" id="CHEBI:58048"/>
        <dbReference type="EC" id="3.5.1.1"/>
    </reaction>
</comment>
<reference evidence="10" key="1">
    <citation type="journal article" date="2019" name="Int. J. Syst. Evol. Microbiol.">
        <title>The Global Catalogue of Microorganisms (GCM) 10K type strain sequencing project: providing services to taxonomists for standard genome sequencing and annotation.</title>
        <authorList>
            <consortium name="The Broad Institute Genomics Platform"/>
            <consortium name="The Broad Institute Genome Sequencing Center for Infectious Disease"/>
            <person name="Wu L."/>
            <person name="Ma J."/>
        </authorList>
    </citation>
    <scope>NUCLEOTIDE SEQUENCE [LARGE SCALE GENOMIC DNA]</scope>
    <source>
        <strain evidence="10">CCUG 46385</strain>
    </source>
</reference>
<dbReference type="SMART" id="SM00870">
    <property type="entry name" value="Asparaginase"/>
    <property type="match status" value="1"/>
</dbReference>
<feature type="domain" description="L-asparaginase N-terminal" evidence="7">
    <location>
        <begin position="3"/>
        <end position="190"/>
    </location>
</feature>
<evidence type="ECO:0000256" key="1">
    <source>
        <dbReference type="ARBA" id="ARBA00010518"/>
    </source>
</evidence>
<dbReference type="NCBIfam" id="TIGR00519">
    <property type="entry name" value="asnASE_I"/>
    <property type="match status" value="1"/>
</dbReference>
<dbReference type="PROSITE" id="PS51732">
    <property type="entry name" value="ASN_GLN_ASE_3"/>
    <property type="match status" value="1"/>
</dbReference>
<dbReference type="RefSeq" id="WP_379787384.1">
    <property type="nucleotide sequence ID" value="NZ_JBHSHL010000007.1"/>
</dbReference>